<keyword evidence="5" id="KW-0732">Signal</keyword>
<dbReference type="InterPro" id="IPR051013">
    <property type="entry name" value="MBL_superfamily_lactonases"/>
</dbReference>
<accession>B4CYI8</accession>
<dbReference type="SMART" id="SM00849">
    <property type="entry name" value="Lactamase_B"/>
    <property type="match status" value="1"/>
</dbReference>
<gene>
    <name evidence="7" type="ORF">CfE428DRAFT_1726</name>
</gene>
<feature type="chain" id="PRO_5002800298" evidence="5">
    <location>
        <begin position="34"/>
        <end position="340"/>
    </location>
</feature>
<dbReference type="STRING" id="497964.CfE428DRAFT_1726"/>
<evidence type="ECO:0000256" key="2">
    <source>
        <dbReference type="ARBA" id="ARBA00022723"/>
    </source>
</evidence>
<evidence type="ECO:0000313" key="8">
    <source>
        <dbReference type="Proteomes" id="UP000005824"/>
    </source>
</evidence>
<keyword evidence="3" id="KW-0378">Hydrolase</keyword>
<dbReference type="SUPFAM" id="SSF56281">
    <property type="entry name" value="Metallo-hydrolase/oxidoreductase"/>
    <property type="match status" value="1"/>
</dbReference>
<sequence precursor="true">MNTTHLSPLHRRELLRLLGLGGLAAFLGRNASAAEQAVAAAAAPAEAPNPAACYRRFHIGDATAYVLNDGYMPMPIQPMLATEAPAEELAKVLAAHFQKPVAEMPFNVLLVNLRGEWVLFDAGAGGFSAPTIGRLLPVMVAAGVQPEQITGIFISHAHSDHIGGLVDAKTKELVFPHAKYFMHQREFDYWTAPSPDVSGLRLPKEFISGMLEMVQTVLNKAKPKIQMIAPGDRVLEGIELIDAPGHTPGHFAFAITSGNEQLLHIVDAAHHEVLMFEHLDWTMAGDSTPALASVTRKKLFDRAAADRSRIFAAHFAYPALGYVRKNDTGYEFVHDRWTWT</sequence>
<dbReference type="PROSITE" id="PS51318">
    <property type="entry name" value="TAT"/>
    <property type="match status" value="1"/>
</dbReference>
<evidence type="ECO:0000259" key="6">
    <source>
        <dbReference type="SMART" id="SM00849"/>
    </source>
</evidence>
<evidence type="ECO:0000256" key="5">
    <source>
        <dbReference type="SAM" id="SignalP"/>
    </source>
</evidence>
<dbReference type="EMBL" id="ABVL01000004">
    <property type="protein sequence ID" value="EDY20529.1"/>
    <property type="molecule type" value="Genomic_DNA"/>
</dbReference>
<evidence type="ECO:0000256" key="1">
    <source>
        <dbReference type="ARBA" id="ARBA00007749"/>
    </source>
</evidence>
<evidence type="ECO:0000256" key="3">
    <source>
        <dbReference type="ARBA" id="ARBA00022801"/>
    </source>
</evidence>
<dbReference type="eggNOG" id="COG0491">
    <property type="taxonomic scope" value="Bacteria"/>
</dbReference>
<dbReference type="AlphaFoldDB" id="B4CYI8"/>
<reference evidence="7 8" key="1">
    <citation type="journal article" date="2011" name="J. Bacteriol.">
        <title>Genome sequence of Chthoniobacter flavus Ellin428, an aerobic heterotrophic soil bacterium.</title>
        <authorList>
            <person name="Kant R."/>
            <person name="van Passel M.W."/>
            <person name="Palva A."/>
            <person name="Lucas S."/>
            <person name="Lapidus A."/>
            <person name="Glavina Del Rio T."/>
            <person name="Dalin E."/>
            <person name="Tice H."/>
            <person name="Bruce D."/>
            <person name="Goodwin L."/>
            <person name="Pitluck S."/>
            <person name="Larimer F.W."/>
            <person name="Land M.L."/>
            <person name="Hauser L."/>
            <person name="Sangwan P."/>
            <person name="de Vos W.M."/>
            <person name="Janssen P.H."/>
            <person name="Smidt H."/>
        </authorList>
    </citation>
    <scope>NUCLEOTIDE SEQUENCE [LARGE SCALE GENOMIC DNA]</scope>
    <source>
        <strain evidence="7 8">Ellin428</strain>
    </source>
</reference>
<keyword evidence="8" id="KW-1185">Reference proteome</keyword>
<dbReference type="Proteomes" id="UP000005824">
    <property type="component" value="Unassembled WGS sequence"/>
</dbReference>
<dbReference type="RefSeq" id="WP_006979052.1">
    <property type="nucleotide sequence ID" value="NZ_ABVL01000004.1"/>
</dbReference>
<feature type="domain" description="Metallo-beta-lactamase" evidence="6">
    <location>
        <begin position="105"/>
        <end position="314"/>
    </location>
</feature>
<organism evidence="7 8">
    <name type="scientific">Chthoniobacter flavus Ellin428</name>
    <dbReference type="NCBI Taxonomy" id="497964"/>
    <lineage>
        <taxon>Bacteria</taxon>
        <taxon>Pseudomonadati</taxon>
        <taxon>Verrucomicrobiota</taxon>
        <taxon>Spartobacteria</taxon>
        <taxon>Chthoniobacterales</taxon>
        <taxon>Chthoniobacteraceae</taxon>
        <taxon>Chthoniobacter</taxon>
    </lineage>
</organism>
<evidence type="ECO:0000313" key="7">
    <source>
        <dbReference type="EMBL" id="EDY20529.1"/>
    </source>
</evidence>
<keyword evidence="4" id="KW-0862">Zinc</keyword>
<dbReference type="Gene3D" id="3.60.15.10">
    <property type="entry name" value="Ribonuclease Z/Hydroxyacylglutathione hydrolase-like"/>
    <property type="match status" value="1"/>
</dbReference>
<evidence type="ECO:0000256" key="4">
    <source>
        <dbReference type="ARBA" id="ARBA00022833"/>
    </source>
</evidence>
<name>B4CYI8_9BACT</name>
<dbReference type="PANTHER" id="PTHR42978:SF6">
    <property type="entry name" value="QUORUM-QUENCHING LACTONASE YTNP-RELATED"/>
    <property type="match status" value="1"/>
</dbReference>
<dbReference type="InterPro" id="IPR001279">
    <property type="entry name" value="Metallo-B-lactamas"/>
</dbReference>
<protein>
    <submittedName>
        <fullName evidence="7">Beta-lactamase domain protein</fullName>
    </submittedName>
</protein>
<comment type="similarity">
    <text evidence="1">Belongs to the metallo-beta-lactamase superfamily.</text>
</comment>
<dbReference type="GO" id="GO:0046872">
    <property type="term" value="F:metal ion binding"/>
    <property type="evidence" value="ECO:0007669"/>
    <property type="project" value="UniProtKB-KW"/>
</dbReference>
<dbReference type="PANTHER" id="PTHR42978">
    <property type="entry name" value="QUORUM-QUENCHING LACTONASE YTNP-RELATED-RELATED"/>
    <property type="match status" value="1"/>
</dbReference>
<feature type="signal peptide" evidence="5">
    <location>
        <begin position="1"/>
        <end position="33"/>
    </location>
</feature>
<dbReference type="CDD" id="cd07720">
    <property type="entry name" value="OPHC2-like_MBL-fold"/>
    <property type="match status" value="1"/>
</dbReference>
<dbReference type="GO" id="GO:0016787">
    <property type="term" value="F:hydrolase activity"/>
    <property type="evidence" value="ECO:0007669"/>
    <property type="project" value="UniProtKB-KW"/>
</dbReference>
<dbReference type="InterPro" id="IPR036866">
    <property type="entry name" value="RibonucZ/Hydroxyglut_hydro"/>
</dbReference>
<dbReference type="InterPro" id="IPR006311">
    <property type="entry name" value="TAT_signal"/>
</dbReference>
<comment type="caution">
    <text evidence="7">The sequence shown here is derived from an EMBL/GenBank/DDBJ whole genome shotgun (WGS) entry which is preliminary data.</text>
</comment>
<dbReference type="Pfam" id="PF00753">
    <property type="entry name" value="Lactamase_B"/>
    <property type="match status" value="1"/>
</dbReference>
<dbReference type="InParanoid" id="B4CYI8"/>
<keyword evidence="2" id="KW-0479">Metal-binding</keyword>
<proteinExistence type="inferred from homology"/>